<dbReference type="HOGENOM" id="CLU_1747421_0_0_5"/>
<evidence type="ECO:0000313" key="1">
    <source>
        <dbReference type="EMBL" id="CDL01388.1"/>
    </source>
</evidence>
<dbReference type="AlphaFoldDB" id="V6F8Z6"/>
<dbReference type="EMBL" id="HG794546">
    <property type="protein sequence ID" value="CDL01388.1"/>
    <property type="molecule type" value="Genomic_DNA"/>
</dbReference>
<organism evidence="1 2">
    <name type="scientific">Magnetospirillum gryphiswaldense (strain DSM 6361 / JCM 21280 / NBRC 15271 / MSR-1)</name>
    <dbReference type="NCBI Taxonomy" id="431944"/>
    <lineage>
        <taxon>Bacteria</taxon>
        <taxon>Pseudomonadati</taxon>
        <taxon>Pseudomonadota</taxon>
        <taxon>Alphaproteobacteria</taxon>
        <taxon>Rhodospirillales</taxon>
        <taxon>Rhodospirillaceae</taxon>
        <taxon>Magnetospirillum</taxon>
    </lineage>
</organism>
<gene>
    <name evidence="1" type="ordered locus">MGMSRv2__4173</name>
</gene>
<proteinExistence type="predicted"/>
<protein>
    <submittedName>
        <fullName evidence="1">Uncharacterized protein</fullName>
    </submittedName>
</protein>
<dbReference type="STRING" id="1430440.MGMSRv2__4173"/>
<evidence type="ECO:0000313" key="2">
    <source>
        <dbReference type="Proteomes" id="UP000018922"/>
    </source>
</evidence>
<keyword evidence="2" id="KW-1185">Reference proteome</keyword>
<dbReference type="KEGG" id="mgy:MGMSRv2__4173"/>
<dbReference type="Proteomes" id="UP000018922">
    <property type="component" value="Chromosome I"/>
</dbReference>
<sequence>MGSLIKLNAEAADSPFLVASTKMRPSMTATFAELLTSAATLHANEIQLRAGDEGPDQVVAMVRGDSVLVAELDAAATADFLAQAFSACDGADDYRAGAGRMMRLTGERLALPKGIAQVLMQFLPPGGARQLVARISYDGDVCCGSCGGA</sequence>
<reference evidence="1 2" key="1">
    <citation type="journal article" date="2014" name="Genome Announc.">
        <title>Complete genome sequence of Magnetospirillum gryphiswaldense MSR-1.</title>
        <authorList>
            <person name="Wang X."/>
            <person name="Wang Q."/>
            <person name="Zhang W."/>
            <person name="Wang Y."/>
            <person name="Li L."/>
            <person name="Wen T."/>
            <person name="Zhang T."/>
            <person name="Zhang Y."/>
            <person name="Xu J."/>
            <person name="Hu J."/>
            <person name="Li S."/>
            <person name="Liu L."/>
            <person name="Liu J."/>
            <person name="Jiang W."/>
            <person name="Tian J."/>
            <person name="Li Y."/>
            <person name="Schuler D."/>
            <person name="Wang L."/>
            <person name="Li J."/>
        </authorList>
    </citation>
    <scope>NUCLEOTIDE SEQUENCE [LARGE SCALE GENOMIC DNA]</scope>
    <source>
        <strain evidence="2">DSM 6361 / JCM 21280 / NBRC 15271 / MSR-1</strain>
    </source>
</reference>
<name>V6F8Z6_MAGGM</name>
<accession>V6F8Z6</accession>